<reference evidence="7" key="1">
    <citation type="submission" date="2013-08" db="EMBL/GenBank/DDBJ databases">
        <title>Intrasporangium oryzae NRRL B-24470.</title>
        <authorList>
            <person name="Liu H."/>
            <person name="Wang G."/>
        </authorList>
    </citation>
    <scope>NUCLEOTIDE SEQUENCE [LARGE SCALE GENOMIC DNA]</scope>
    <source>
        <strain evidence="7">Q5-1</strain>
    </source>
</reference>
<dbReference type="Pfam" id="PF00126">
    <property type="entry name" value="HTH_1"/>
    <property type="match status" value="1"/>
</dbReference>
<dbReference type="OrthoDB" id="3181812at2"/>
<dbReference type="SUPFAM" id="SSF46785">
    <property type="entry name" value="Winged helix' DNA-binding domain"/>
    <property type="match status" value="1"/>
</dbReference>
<dbReference type="InterPro" id="IPR036388">
    <property type="entry name" value="WH-like_DNA-bd_sf"/>
</dbReference>
<keyword evidence="2" id="KW-0805">Transcription regulation</keyword>
<dbReference type="AlphaFoldDB" id="W9GN57"/>
<comment type="similarity">
    <text evidence="1">Belongs to the LysR transcriptional regulatory family.</text>
</comment>
<evidence type="ECO:0000313" key="7">
    <source>
        <dbReference type="Proteomes" id="UP000019494"/>
    </source>
</evidence>
<dbReference type="SUPFAM" id="SSF53850">
    <property type="entry name" value="Periplasmic binding protein-like II"/>
    <property type="match status" value="1"/>
</dbReference>
<evidence type="ECO:0000313" key="6">
    <source>
        <dbReference type="EMBL" id="EWT06268.1"/>
    </source>
</evidence>
<organism evidence="6 7">
    <name type="scientific">Intrasporangium chromatireducens Q5-1</name>
    <dbReference type="NCBI Taxonomy" id="584657"/>
    <lineage>
        <taxon>Bacteria</taxon>
        <taxon>Bacillati</taxon>
        <taxon>Actinomycetota</taxon>
        <taxon>Actinomycetes</taxon>
        <taxon>Micrococcales</taxon>
        <taxon>Intrasporangiaceae</taxon>
        <taxon>Intrasporangium</taxon>
    </lineage>
</organism>
<dbReference type="FunFam" id="1.10.10.10:FF:000001">
    <property type="entry name" value="LysR family transcriptional regulator"/>
    <property type="match status" value="1"/>
</dbReference>
<dbReference type="PANTHER" id="PTHR30346:SF0">
    <property type="entry name" value="HCA OPERON TRANSCRIPTIONAL ACTIVATOR HCAR"/>
    <property type="match status" value="1"/>
</dbReference>
<dbReference type="PRINTS" id="PR00039">
    <property type="entry name" value="HTHLYSR"/>
</dbReference>
<evidence type="ECO:0000256" key="4">
    <source>
        <dbReference type="ARBA" id="ARBA00023163"/>
    </source>
</evidence>
<sequence>MDDLSLRRLRYFLAVAEHRHFGKAAARLFIAQPSLSAEVKRLERDLGVTLFERSSRAVRLTPAGARLQDDAARLLAEAGALRRNVLRTSAVSGRLTIGFVNTMLHRGLPEAARVFSAAYPEVEIHLVELSSAEQAAKLDAGEIDLAIGHNVRTAAPAVSVVVVDEQFAVALPAEHHLAQAPSLAVGQLAEEALVVFRREVSPHYHDTVIALCVSAGFSPRIHHEVMVWQSAIALVEDGLGIAIVPSVHARLAATRPTSRRLVFAELSATKITSKTYGRYLAAGPAAPAAREFLSALMRYLAASAR</sequence>
<dbReference type="GO" id="GO:0032993">
    <property type="term" value="C:protein-DNA complex"/>
    <property type="evidence" value="ECO:0007669"/>
    <property type="project" value="TreeGrafter"/>
</dbReference>
<dbReference type="PROSITE" id="PS50931">
    <property type="entry name" value="HTH_LYSR"/>
    <property type="match status" value="1"/>
</dbReference>
<evidence type="ECO:0000256" key="2">
    <source>
        <dbReference type="ARBA" id="ARBA00023015"/>
    </source>
</evidence>
<keyword evidence="7" id="KW-1185">Reference proteome</keyword>
<dbReference type="Pfam" id="PF03466">
    <property type="entry name" value="LysR_substrate"/>
    <property type="match status" value="1"/>
</dbReference>
<accession>W9GN57</accession>
<comment type="caution">
    <text evidence="6">The sequence shown here is derived from an EMBL/GenBank/DDBJ whole genome shotgun (WGS) entry which is preliminary data.</text>
</comment>
<dbReference type="Proteomes" id="UP000019494">
    <property type="component" value="Unassembled WGS sequence"/>
</dbReference>
<keyword evidence="3" id="KW-0238">DNA-binding</keyword>
<proteinExistence type="inferred from homology"/>
<evidence type="ECO:0000256" key="1">
    <source>
        <dbReference type="ARBA" id="ARBA00009437"/>
    </source>
</evidence>
<dbReference type="InterPro" id="IPR005119">
    <property type="entry name" value="LysR_subst-bd"/>
</dbReference>
<dbReference type="EMBL" id="AWQS01000056">
    <property type="protein sequence ID" value="EWT06268.1"/>
    <property type="molecule type" value="Genomic_DNA"/>
</dbReference>
<dbReference type="Gene3D" id="3.40.190.10">
    <property type="entry name" value="Periplasmic binding protein-like II"/>
    <property type="match status" value="2"/>
</dbReference>
<dbReference type="Gene3D" id="1.10.10.10">
    <property type="entry name" value="Winged helix-like DNA-binding domain superfamily/Winged helix DNA-binding domain"/>
    <property type="match status" value="1"/>
</dbReference>
<feature type="domain" description="HTH lysR-type" evidence="5">
    <location>
        <begin position="4"/>
        <end position="61"/>
    </location>
</feature>
<evidence type="ECO:0000259" key="5">
    <source>
        <dbReference type="PROSITE" id="PS50931"/>
    </source>
</evidence>
<dbReference type="InterPro" id="IPR000847">
    <property type="entry name" value="LysR_HTH_N"/>
</dbReference>
<name>W9GN57_9MICO</name>
<dbReference type="GO" id="GO:0003700">
    <property type="term" value="F:DNA-binding transcription factor activity"/>
    <property type="evidence" value="ECO:0007669"/>
    <property type="project" value="InterPro"/>
</dbReference>
<dbReference type="RefSeq" id="WP_034715801.1">
    <property type="nucleotide sequence ID" value="NZ_AWQS01000056.1"/>
</dbReference>
<dbReference type="PANTHER" id="PTHR30346">
    <property type="entry name" value="TRANSCRIPTIONAL DUAL REGULATOR HCAR-RELATED"/>
    <property type="match status" value="1"/>
</dbReference>
<keyword evidence="4" id="KW-0804">Transcription</keyword>
<dbReference type="GO" id="GO:0003677">
    <property type="term" value="F:DNA binding"/>
    <property type="evidence" value="ECO:0007669"/>
    <property type="project" value="UniProtKB-KW"/>
</dbReference>
<gene>
    <name evidence="6" type="ORF">N864_22665</name>
</gene>
<evidence type="ECO:0000256" key="3">
    <source>
        <dbReference type="ARBA" id="ARBA00023125"/>
    </source>
</evidence>
<dbReference type="InterPro" id="IPR036390">
    <property type="entry name" value="WH_DNA-bd_sf"/>
</dbReference>
<protein>
    <submittedName>
        <fullName evidence="6">LysR family transcriptional regulator</fullName>
    </submittedName>
</protein>